<organism evidence="2 3">
    <name type="scientific">Mucilaginibacter myungsuensis</name>
    <dbReference type="NCBI Taxonomy" id="649104"/>
    <lineage>
        <taxon>Bacteria</taxon>
        <taxon>Pseudomonadati</taxon>
        <taxon>Bacteroidota</taxon>
        <taxon>Sphingobacteriia</taxon>
        <taxon>Sphingobacteriales</taxon>
        <taxon>Sphingobacteriaceae</taxon>
        <taxon>Mucilaginibacter</taxon>
    </lineage>
</organism>
<evidence type="ECO:0000313" key="2">
    <source>
        <dbReference type="EMBL" id="MBE9662367.1"/>
    </source>
</evidence>
<dbReference type="AlphaFoldDB" id="A0A929KWB8"/>
<accession>A0A929KWB8</accession>
<keyword evidence="3" id="KW-1185">Reference proteome</keyword>
<proteinExistence type="predicted"/>
<reference evidence="2" key="1">
    <citation type="submission" date="2020-10" db="EMBL/GenBank/DDBJ databases">
        <title>Mucilaginibacter mali sp. nov., isolated from rhizosphere soil of apple orchard.</title>
        <authorList>
            <person name="Lee J.-S."/>
            <person name="Kim H.S."/>
            <person name="Kim J.-S."/>
        </authorList>
    </citation>
    <scope>NUCLEOTIDE SEQUENCE</scope>
    <source>
        <strain evidence="2">KCTC 22746</strain>
    </source>
</reference>
<evidence type="ECO:0000313" key="3">
    <source>
        <dbReference type="Proteomes" id="UP000622475"/>
    </source>
</evidence>
<gene>
    <name evidence="2" type="ORF">IRJ16_10770</name>
</gene>
<feature type="transmembrane region" description="Helical" evidence="1">
    <location>
        <begin position="6"/>
        <end position="23"/>
    </location>
</feature>
<protein>
    <submittedName>
        <fullName evidence="2">Uncharacterized protein</fullName>
    </submittedName>
</protein>
<keyword evidence="1" id="KW-0472">Membrane</keyword>
<evidence type="ECO:0000256" key="1">
    <source>
        <dbReference type="SAM" id="Phobius"/>
    </source>
</evidence>
<comment type="caution">
    <text evidence="2">The sequence shown here is derived from an EMBL/GenBank/DDBJ whole genome shotgun (WGS) entry which is preliminary data.</text>
</comment>
<dbReference type="EMBL" id="JADFFL010000003">
    <property type="protein sequence ID" value="MBE9662367.1"/>
    <property type="molecule type" value="Genomic_DNA"/>
</dbReference>
<feature type="transmembrane region" description="Helical" evidence="1">
    <location>
        <begin position="79"/>
        <end position="101"/>
    </location>
</feature>
<keyword evidence="1" id="KW-1133">Transmembrane helix</keyword>
<dbReference type="RefSeq" id="WP_194111537.1">
    <property type="nucleotide sequence ID" value="NZ_JADFFL010000003.1"/>
</dbReference>
<feature type="transmembrane region" description="Helical" evidence="1">
    <location>
        <begin position="35"/>
        <end position="59"/>
    </location>
</feature>
<keyword evidence="1" id="KW-0812">Transmembrane</keyword>
<sequence>MRQIVGFIYLITLFSPPIFQLIYSRKRIKGLSKLFIGTIAGIAFLMSLVIPIGGMFLLLSLRPIDPDGLNCATGEVGGAIGFTLLNVMLTCVIGLISWWRYASKNADEELRGNAV</sequence>
<name>A0A929KWB8_9SPHI</name>
<dbReference type="Proteomes" id="UP000622475">
    <property type="component" value="Unassembled WGS sequence"/>
</dbReference>